<keyword evidence="3" id="KW-0067">ATP-binding</keyword>
<sequence length="865" mass="96615">MAEDKKGLAIGIDLGTTYSCVAVWQQQHNRVQIIHNDQGNNTTPSCVAFTDHERLIGDAAKNHAVFNPENTIFDAKRLIGRKYSDPLVQKDKMLWPFKVVAGVNDKPMIYLKYKGQEKSLCAEEISSMVLSKMRDIAEAYLEKPVKNAVVTVPAYFNDSQRKATMDAGAIIGLNVIRIINEPTAAAIAYGLDKRNDCVGQRNIFVFDFGGGTFDVSILTIENEVFQVKATAGNSHLGGEDIDNRMMNYFVEEMKRKSKVDISGNPRALRRLKSACERAKRTLSSAITTSIEIDGLFEGIDLLSSITQAKFEEINMEVFEECMETVDRCLRDAKMEKSSVDDVVLVGGSSRIPKMQQLLEDFFNGKDLCKSVNPDEAVAYGAAVQAALLSEGIKNVPDLVLKDVTPLSLGTAVKGDLMSVVIPRNTTIPMKKTNFFMTTIDNQLSTKIEVYEGERVKASNNNLLGFCCISLPPAARGYLYGVTFAINEDGILSVSAEDKTGNKNEVIISNHKGRLSNEEISKMIKEAGNYKSEDEKFLKKANAMNDLDDHVYKIGKALKREDISSKLSSKEKEDMMSKISRATDMLDRRNEMEDIVAIEDFLKDLKAISERIMVVEKVGKRKDVTPLSLGISIKGDLMTFVIPRNTTIPIKKTQVFLTSEDNQFSAKIVVYEGERVKASDNNLLGSFIISGFPPAARGYPFDVTFAINENGILSVSAEEKVTGNRSEIIISNDKGRLSNAEISKMIKEAENYESEDEKFLTKAKAMKDLDDHVYKIRKALKKEDISSMLSSKEKKDIRSKISRATDMLDRRNEMEDIVAIDDFLKDLKAISERIMVAEKVAKIKLIFVDYLHRVKSLIQPIMEIKF</sequence>
<dbReference type="SUPFAM" id="SSF100934">
    <property type="entry name" value="Heat shock protein 70kD (HSP70), C-terminal subdomain"/>
    <property type="match status" value="2"/>
</dbReference>
<protein>
    <submittedName>
        <fullName evidence="4">Uncharacterized protein</fullName>
    </submittedName>
</protein>
<dbReference type="GO" id="GO:0005524">
    <property type="term" value="F:ATP binding"/>
    <property type="evidence" value="ECO:0007669"/>
    <property type="project" value="UniProtKB-KW"/>
</dbReference>
<dbReference type="SUPFAM" id="SSF53067">
    <property type="entry name" value="Actin-like ATPase domain"/>
    <property type="match status" value="2"/>
</dbReference>
<dbReference type="InterPro" id="IPR018181">
    <property type="entry name" value="Heat_shock_70_CS"/>
</dbReference>
<evidence type="ECO:0000313" key="5">
    <source>
        <dbReference type="Proteomes" id="UP000291084"/>
    </source>
</evidence>
<evidence type="ECO:0000256" key="2">
    <source>
        <dbReference type="ARBA" id="ARBA00022741"/>
    </source>
</evidence>
<dbReference type="FunFam" id="3.30.420.40:FF:000026">
    <property type="entry name" value="Heat shock protein 70"/>
    <property type="match status" value="1"/>
</dbReference>
<dbReference type="Gene3D" id="3.30.30.30">
    <property type="match status" value="1"/>
</dbReference>
<dbReference type="InterPro" id="IPR029048">
    <property type="entry name" value="HSP70_C_sf"/>
</dbReference>
<dbReference type="EMBL" id="AP015037">
    <property type="protein sequence ID" value="BAT83035.1"/>
    <property type="molecule type" value="Genomic_DNA"/>
</dbReference>
<evidence type="ECO:0000256" key="1">
    <source>
        <dbReference type="ARBA" id="ARBA00007381"/>
    </source>
</evidence>
<evidence type="ECO:0000256" key="3">
    <source>
        <dbReference type="ARBA" id="ARBA00022840"/>
    </source>
</evidence>
<dbReference type="AlphaFoldDB" id="A0A0S3RR37"/>
<dbReference type="InterPro" id="IPR043129">
    <property type="entry name" value="ATPase_NBD"/>
</dbReference>
<reference evidence="4 5" key="1">
    <citation type="journal article" date="2015" name="Sci. Rep.">
        <title>The power of single molecule real-time sequencing technology in the de novo assembly of a eukaryotic genome.</title>
        <authorList>
            <person name="Sakai H."/>
            <person name="Naito K."/>
            <person name="Ogiso-Tanaka E."/>
            <person name="Takahashi Y."/>
            <person name="Iseki K."/>
            <person name="Muto C."/>
            <person name="Satou K."/>
            <person name="Teruya K."/>
            <person name="Shiroma A."/>
            <person name="Shimoji M."/>
            <person name="Hirano T."/>
            <person name="Itoh T."/>
            <person name="Kaga A."/>
            <person name="Tomooka N."/>
        </authorList>
    </citation>
    <scope>NUCLEOTIDE SEQUENCE [LARGE SCALE GENOMIC DNA]</scope>
    <source>
        <strain evidence="5">cv. Shumari</strain>
    </source>
</reference>
<keyword evidence="2" id="KW-0547">Nucleotide-binding</keyword>
<dbReference type="FunFam" id="2.60.34.10:FF:000012">
    <property type="entry name" value="Heat shock 70 kDa protein"/>
    <property type="match status" value="1"/>
</dbReference>
<proteinExistence type="inferred from homology"/>
<dbReference type="PROSITE" id="PS00329">
    <property type="entry name" value="HSP70_2"/>
    <property type="match status" value="1"/>
</dbReference>
<dbReference type="Gene3D" id="1.20.1270.10">
    <property type="match status" value="2"/>
</dbReference>
<dbReference type="Gene3D" id="3.30.420.40">
    <property type="match status" value="2"/>
</dbReference>
<dbReference type="Pfam" id="PF00012">
    <property type="entry name" value="HSP70"/>
    <property type="match status" value="2"/>
</dbReference>
<dbReference type="InterPro" id="IPR013126">
    <property type="entry name" value="Hsp_70_fam"/>
</dbReference>
<name>A0A0S3RR37_PHAAN</name>
<dbReference type="PANTHER" id="PTHR19375">
    <property type="entry name" value="HEAT SHOCK PROTEIN 70KDA"/>
    <property type="match status" value="1"/>
</dbReference>
<dbReference type="PRINTS" id="PR00301">
    <property type="entry name" value="HEATSHOCK70"/>
</dbReference>
<organism evidence="4 5">
    <name type="scientific">Vigna angularis var. angularis</name>
    <dbReference type="NCBI Taxonomy" id="157739"/>
    <lineage>
        <taxon>Eukaryota</taxon>
        <taxon>Viridiplantae</taxon>
        <taxon>Streptophyta</taxon>
        <taxon>Embryophyta</taxon>
        <taxon>Tracheophyta</taxon>
        <taxon>Spermatophyta</taxon>
        <taxon>Magnoliopsida</taxon>
        <taxon>eudicotyledons</taxon>
        <taxon>Gunneridae</taxon>
        <taxon>Pentapetalae</taxon>
        <taxon>rosids</taxon>
        <taxon>fabids</taxon>
        <taxon>Fabales</taxon>
        <taxon>Fabaceae</taxon>
        <taxon>Papilionoideae</taxon>
        <taxon>50 kb inversion clade</taxon>
        <taxon>NPAAA clade</taxon>
        <taxon>indigoferoid/millettioid clade</taxon>
        <taxon>Phaseoleae</taxon>
        <taxon>Vigna</taxon>
    </lineage>
</organism>
<dbReference type="PROSITE" id="PS01036">
    <property type="entry name" value="HSP70_3"/>
    <property type="match status" value="1"/>
</dbReference>
<dbReference type="OrthoDB" id="1400057at2759"/>
<dbReference type="Gene3D" id="2.60.34.10">
    <property type="entry name" value="Substrate Binding Domain Of DNAk, Chain A, domain 1"/>
    <property type="match status" value="2"/>
</dbReference>
<dbReference type="Proteomes" id="UP000291084">
    <property type="component" value="Chromosome 4"/>
</dbReference>
<evidence type="ECO:0000313" key="4">
    <source>
        <dbReference type="EMBL" id="BAT83035.1"/>
    </source>
</evidence>
<accession>A0A0S3RR37</accession>
<dbReference type="FunFam" id="3.30.30.30:FF:000001">
    <property type="entry name" value="heat shock 70 kDa protein-like"/>
    <property type="match status" value="1"/>
</dbReference>
<dbReference type="GO" id="GO:0140662">
    <property type="term" value="F:ATP-dependent protein folding chaperone"/>
    <property type="evidence" value="ECO:0007669"/>
    <property type="project" value="InterPro"/>
</dbReference>
<dbReference type="SUPFAM" id="SSF100920">
    <property type="entry name" value="Heat shock protein 70kD (HSP70), peptide-binding domain"/>
    <property type="match status" value="2"/>
</dbReference>
<gene>
    <name evidence="4" type="primary">Vigan.04G013100</name>
    <name evidence="4" type="ORF">VIGAN_04013100</name>
</gene>
<dbReference type="Gene3D" id="3.90.640.10">
    <property type="entry name" value="Actin, Chain A, domain 4"/>
    <property type="match status" value="1"/>
</dbReference>
<dbReference type="InterPro" id="IPR029047">
    <property type="entry name" value="HSP70_peptide-bd_sf"/>
</dbReference>
<dbReference type="FunFam" id="3.90.640.10:FF:000002">
    <property type="entry name" value="Heat shock 70 kDa"/>
    <property type="match status" value="1"/>
</dbReference>
<comment type="similarity">
    <text evidence="1">Belongs to the heat shock protein 70 family.</text>
</comment>
<dbReference type="PROSITE" id="PS00297">
    <property type="entry name" value="HSP70_1"/>
    <property type="match status" value="1"/>
</dbReference>
<keyword evidence="5" id="KW-1185">Reference proteome</keyword>